<name>A0AAW2CSJ3_9ROSI</name>
<dbReference type="InterPro" id="IPR057425">
    <property type="entry name" value="DUF2921_N"/>
</dbReference>
<comment type="pathway">
    <text evidence="3">Protein modification; protein ubiquitination.</text>
</comment>
<protein>
    <recommendedName>
        <fullName evidence="4">RING-type E3 ubiquitin transferase</fullName>
        <ecNumber evidence="4">2.3.2.27</ecNumber>
    </recommendedName>
</protein>
<comment type="caution">
    <text evidence="13">The sequence shown here is derived from an EMBL/GenBank/DDBJ whole genome shotgun (WGS) entry which is preliminary data.</text>
</comment>
<dbReference type="Pfam" id="PF11145">
    <property type="entry name" value="DUF2921"/>
    <property type="match status" value="1"/>
</dbReference>
<dbReference type="GO" id="GO:0012505">
    <property type="term" value="C:endomembrane system"/>
    <property type="evidence" value="ECO:0007669"/>
    <property type="project" value="UniProtKB-SubCell"/>
</dbReference>
<dbReference type="AlphaFoldDB" id="A0AAW2CSJ3"/>
<feature type="domain" description="SWEET-like" evidence="11">
    <location>
        <begin position="228"/>
        <end position="337"/>
    </location>
</feature>
<proteinExistence type="predicted"/>
<feature type="transmembrane region" description="Helical" evidence="10">
    <location>
        <begin position="265"/>
        <end position="289"/>
    </location>
</feature>
<dbReference type="PANTHER" id="PTHR33389">
    <property type="entry name" value="FAMILY PROTEIN, PUTATIVE (DUF2921)-RELATED"/>
    <property type="match status" value="1"/>
</dbReference>
<dbReference type="InterPro" id="IPR021319">
    <property type="entry name" value="DUF2921"/>
</dbReference>
<evidence type="ECO:0000256" key="3">
    <source>
        <dbReference type="ARBA" id="ARBA00004906"/>
    </source>
</evidence>
<keyword evidence="7" id="KW-0833">Ubl conjugation pathway</keyword>
<evidence type="ECO:0000256" key="7">
    <source>
        <dbReference type="ARBA" id="ARBA00022786"/>
    </source>
</evidence>
<evidence type="ECO:0000256" key="5">
    <source>
        <dbReference type="ARBA" id="ARBA00022679"/>
    </source>
</evidence>
<dbReference type="GO" id="GO:0061630">
    <property type="term" value="F:ubiquitin protein ligase activity"/>
    <property type="evidence" value="ECO:0007669"/>
    <property type="project" value="UniProtKB-EC"/>
</dbReference>
<evidence type="ECO:0000313" key="14">
    <source>
        <dbReference type="Proteomes" id="UP001459277"/>
    </source>
</evidence>
<dbReference type="Pfam" id="PF25333">
    <property type="entry name" value="DUF2921_N"/>
    <property type="match status" value="1"/>
</dbReference>
<evidence type="ECO:0000256" key="9">
    <source>
        <dbReference type="ARBA" id="ARBA00023136"/>
    </source>
</evidence>
<evidence type="ECO:0000256" key="4">
    <source>
        <dbReference type="ARBA" id="ARBA00012483"/>
    </source>
</evidence>
<evidence type="ECO:0000256" key="8">
    <source>
        <dbReference type="ARBA" id="ARBA00022989"/>
    </source>
</evidence>
<keyword evidence="6 10" id="KW-0812">Transmembrane</keyword>
<dbReference type="Proteomes" id="UP001459277">
    <property type="component" value="Unassembled WGS sequence"/>
</dbReference>
<evidence type="ECO:0000256" key="10">
    <source>
        <dbReference type="SAM" id="Phobius"/>
    </source>
</evidence>
<evidence type="ECO:0000259" key="12">
    <source>
        <dbReference type="Pfam" id="PF25333"/>
    </source>
</evidence>
<dbReference type="EC" id="2.3.2.27" evidence="4"/>
<comment type="subcellular location">
    <subcellularLocation>
        <location evidence="2">Endomembrane system</location>
        <topology evidence="2">Multi-pass membrane protein</topology>
    </subcellularLocation>
</comment>
<reference evidence="13 14" key="1">
    <citation type="submission" date="2024-01" db="EMBL/GenBank/DDBJ databases">
        <title>A telomere-to-telomere, gap-free genome of sweet tea (Lithocarpus litseifolius).</title>
        <authorList>
            <person name="Zhou J."/>
        </authorList>
    </citation>
    <scope>NUCLEOTIDE SEQUENCE [LARGE SCALE GENOMIC DNA]</scope>
    <source>
        <strain evidence="13">Zhou-2022a</strain>
        <tissue evidence="13">Leaf</tissue>
    </source>
</reference>
<evidence type="ECO:0000256" key="6">
    <source>
        <dbReference type="ARBA" id="ARBA00022692"/>
    </source>
</evidence>
<feature type="domain" description="DUF2921" evidence="12">
    <location>
        <begin position="45"/>
        <end position="217"/>
    </location>
</feature>
<evidence type="ECO:0000256" key="1">
    <source>
        <dbReference type="ARBA" id="ARBA00000900"/>
    </source>
</evidence>
<dbReference type="EMBL" id="JAZDWU010000005">
    <property type="protein sequence ID" value="KAL0001218.1"/>
    <property type="molecule type" value="Genomic_DNA"/>
</dbReference>
<dbReference type="PANTHER" id="PTHR33389:SF18">
    <property type="entry name" value="OS01G0677900 PROTEIN"/>
    <property type="match status" value="1"/>
</dbReference>
<gene>
    <name evidence="13" type="ORF">SO802_014999</name>
</gene>
<organism evidence="13 14">
    <name type="scientific">Lithocarpus litseifolius</name>
    <dbReference type="NCBI Taxonomy" id="425828"/>
    <lineage>
        <taxon>Eukaryota</taxon>
        <taxon>Viridiplantae</taxon>
        <taxon>Streptophyta</taxon>
        <taxon>Embryophyta</taxon>
        <taxon>Tracheophyta</taxon>
        <taxon>Spermatophyta</taxon>
        <taxon>Magnoliopsida</taxon>
        <taxon>eudicotyledons</taxon>
        <taxon>Gunneridae</taxon>
        <taxon>Pentapetalae</taxon>
        <taxon>rosids</taxon>
        <taxon>fabids</taxon>
        <taxon>Fagales</taxon>
        <taxon>Fagaceae</taxon>
        <taxon>Lithocarpus</taxon>
    </lineage>
</organism>
<accession>A0AAW2CSJ3</accession>
<sequence length="337" mass="38160">MGQICSNKIFNEPGYSDRIMFQSSRNYSSEFGSLKYEYSKIDMVRKLCPKSEKTKGKLYPNGYSYNMRLDMSVKNSKEEISWGFSSPISVGDQIYGYSSSILSEELANFSYSGLLNISYNIGPTFATRISPFNSTLSRPYEKFQISAEGIYDAEIGSLCMVGYRDFSSDNKTQIIGLDCEILVKLNFRAINIKNEDHINGSIGSTRLKSDPLYFELLDLSSTAFYSDEASIWRMDVEITLVLISSTLSCVFVGLQLFNVKRHPNVLPFISLVMLSILTLGHMILLLLNFEALFLRNPSKNMLIETGGWIETNEVIVRGVGMVDFLLQFHLRQKTWAA</sequence>
<evidence type="ECO:0000313" key="13">
    <source>
        <dbReference type="EMBL" id="KAL0001218.1"/>
    </source>
</evidence>
<comment type="catalytic activity">
    <reaction evidence="1">
        <text>S-ubiquitinyl-[E2 ubiquitin-conjugating enzyme]-L-cysteine + [acceptor protein]-L-lysine = [E2 ubiquitin-conjugating enzyme]-L-cysteine + N(6)-ubiquitinyl-[acceptor protein]-L-lysine.</text>
        <dbReference type="EC" id="2.3.2.27"/>
    </reaction>
</comment>
<evidence type="ECO:0000259" key="11">
    <source>
        <dbReference type="Pfam" id="PF11145"/>
    </source>
</evidence>
<keyword evidence="5" id="KW-0808">Transferase</keyword>
<keyword evidence="9 10" id="KW-0472">Membrane</keyword>
<evidence type="ECO:0000256" key="2">
    <source>
        <dbReference type="ARBA" id="ARBA00004127"/>
    </source>
</evidence>
<feature type="transmembrane region" description="Helical" evidence="10">
    <location>
        <begin position="238"/>
        <end position="259"/>
    </location>
</feature>
<keyword evidence="8 10" id="KW-1133">Transmembrane helix</keyword>
<keyword evidence="14" id="KW-1185">Reference proteome</keyword>